<dbReference type="InterPro" id="IPR049892">
    <property type="entry name" value="AA9"/>
</dbReference>
<evidence type="ECO:0000313" key="19">
    <source>
        <dbReference type="Proteomes" id="UP001283341"/>
    </source>
</evidence>
<evidence type="ECO:0000256" key="4">
    <source>
        <dbReference type="ARBA" id="ARBA00022723"/>
    </source>
</evidence>
<comment type="caution">
    <text evidence="18">The sequence shown here is derived from an EMBL/GenBank/DDBJ whole genome shotgun (WGS) entry which is preliminary data.</text>
</comment>
<comment type="cofactor">
    <cofactor evidence="1">
        <name>Cu(2+)</name>
        <dbReference type="ChEBI" id="CHEBI:29036"/>
    </cofactor>
</comment>
<evidence type="ECO:0000256" key="14">
    <source>
        <dbReference type="ARBA" id="ARBA00045077"/>
    </source>
</evidence>
<dbReference type="GO" id="GO:0046872">
    <property type="term" value="F:metal ion binding"/>
    <property type="evidence" value="ECO:0007669"/>
    <property type="project" value="UniProtKB-KW"/>
</dbReference>
<evidence type="ECO:0000256" key="15">
    <source>
        <dbReference type="ARBA" id="ARBA00047174"/>
    </source>
</evidence>
<evidence type="ECO:0000259" key="17">
    <source>
        <dbReference type="Pfam" id="PF03443"/>
    </source>
</evidence>
<dbReference type="InterPro" id="IPR005103">
    <property type="entry name" value="AA9_LPMO"/>
</dbReference>
<dbReference type="Proteomes" id="UP001283341">
    <property type="component" value="Unassembled WGS sequence"/>
</dbReference>
<evidence type="ECO:0000256" key="12">
    <source>
        <dbReference type="ARBA" id="ARBA00023326"/>
    </source>
</evidence>
<reference evidence="18" key="1">
    <citation type="journal article" date="2023" name="Mol. Phylogenet. Evol.">
        <title>Genome-scale phylogeny and comparative genomics of the fungal order Sordariales.</title>
        <authorList>
            <person name="Hensen N."/>
            <person name="Bonometti L."/>
            <person name="Westerberg I."/>
            <person name="Brannstrom I.O."/>
            <person name="Guillou S."/>
            <person name="Cros-Aarteil S."/>
            <person name="Calhoun S."/>
            <person name="Haridas S."/>
            <person name="Kuo A."/>
            <person name="Mondo S."/>
            <person name="Pangilinan J."/>
            <person name="Riley R."/>
            <person name="LaButti K."/>
            <person name="Andreopoulos B."/>
            <person name="Lipzen A."/>
            <person name="Chen C."/>
            <person name="Yan M."/>
            <person name="Daum C."/>
            <person name="Ng V."/>
            <person name="Clum A."/>
            <person name="Steindorff A."/>
            <person name="Ohm R.A."/>
            <person name="Martin F."/>
            <person name="Silar P."/>
            <person name="Natvig D.O."/>
            <person name="Lalanne C."/>
            <person name="Gautier V."/>
            <person name="Ament-Velasquez S.L."/>
            <person name="Kruys A."/>
            <person name="Hutchinson M.I."/>
            <person name="Powell A.J."/>
            <person name="Barry K."/>
            <person name="Miller A.N."/>
            <person name="Grigoriev I.V."/>
            <person name="Debuchy R."/>
            <person name="Gladieux P."/>
            <person name="Hiltunen Thoren M."/>
            <person name="Johannesson H."/>
        </authorList>
    </citation>
    <scope>NUCLEOTIDE SEQUENCE</scope>
    <source>
        <strain evidence="18">CBS 118394</strain>
    </source>
</reference>
<dbReference type="AlphaFoldDB" id="A0AAE0IUF3"/>
<dbReference type="Pfam" id="PF03443">
    <property type="entry name" value="AA9"/>
    <property type="match status" value="1"/>
</dbReference>
<dbReference type="EC" id="1.14.99.56" evidence="15"/>
<accession>A0AAE0IUF3</accession>
<dbReference type="PANTHER" id="PTHR33353:SF34">
    <property type="entry name" value="ENDO-BETA-1,4-GLUCANASE D"/>
    <property type="match status" value="1"/>
</dbReference>
<dbReference type="EMBL" id="JAUEDM010000001">
    <property type="protein sequence ID" value="KAK3331493.1"/>
    <property type="molecule type" value="Genomic_DNA"/>
</dbReference>
<feature type="signal peptide" evidence="16">
    <location>
        <begin position="1"/>
        <end position="20"/>
    </location>
</feature>
<comment type="catalytic activity">
    <reaction evidence="14">
        <text>[(1-&gt;4)-beta-D-glucosyl]n+m + reduced acceptor + O2 = 4-dehydro-beta-D-glucosyl-[(1-&gt;4)-beta-D-glucosyl]n-1 + [(1-&gt;4)-beta-D-glucosyl]m + acceptor + H2O.</text>
        <dbReference type="EC" id="1.14.99.56"/>
    </reaction>
</comment>
<evidence type="ECO:0000256" key="8">
    <source>
        <dbReference type="ARBA" id="ARBA00023008"/>
    </source>
</evidence>
<name>A0AAE0IUF3_9PEZI</name>
<evidence type="ECO:0000256" key="2">
    <source>
        <dbReference type="ARBA" id="ARBA00004613"/>
    </source>
</evidence>
<evidence type="ECO:0000256" key="13">
    <source>
        <dbReference type="ARBA" id="ARBA00044502"/>
    </source>
</evidence>
<evidence type="ECO:0000256" key="9">
    <source>
        <dbReference type="ARBA" id="ARBA00023033"/>
    </source>
</evidence>
<evidence type="ECO:0000256" key="11">
    <source>
        <dbReference type="ARBA" id="ARBA00023277"/>
    </source>
</evidence>
<keyword evidence="7" id="KW-0560">Oxidoreductase</keyword>
<protein>
    <recommendedName>
        <fullName evidence="15">lytic cellulose monooxygenase (C4-dehydrogenating)</fullName>
        <ecNumber evidence="15">1.14.99.56</ecNumber>
    </recommendedName>
</protein>
<evidence type="ECO:0000256" key="7">
    <source>
        <dbReference type="ARBA" id="ARBA00023002"/>
    </source>
</evidence>
<keyword evidence="12" id="KW-0624">Polysaccharide degradation</keyword>
<dbReference type="GO" id="GO:0005576">
    <property type="term" value="C:extracellular region"/>
    <property type="evidence" value="ECO:0007669"/>
    <property type="project" value="UniProtKB-SubCell"/>
</dbReference>
<evidence type="ECO:0000256" key="3">
    <source>
        <dbReference type="ARBA" id="ARBA00022525"/>
    </source>
</evidence>
<dbReference type="GO" id="GO:0030245">
    <property type="term" value="P:cellulose catabolic process"/>
    <property type="evidence" value="ECO:0007669"/>
    <property type="project" value="UniProtKB-KW"/>
</dbReference>
<keyword evidence="11" id="KW-0119">Carbohydrate metabolism</keyword>
<evidence type="ECO:0000256" key="10">
    <source>
        <dbReference type="ARBA" id="ARBA00023157"/>
    </source>
</evidence>
<keyword evidence="3" id="KW-0964">Secreted</keyword>
<evidence type="ECO:0000313" key="18">
    <source>
        <dbReference type="EMBL" id="KAK3331493.1"/>
    </source>
</evidence>
<keyword evidence="18" id="KW-0378">Hydrolase</keyword>
<dbReference type="GO" id="GO:0016787">
    <property type="term" value="F:hydrolase activity"/>
    <property type="evidence" value="ECO:0007669"/>
    <property type="project" value="UniProtKB-KW"/>
</dbReference>
<feature type="chain" id="PRO_5042134292" description="lytic cellulose monooxygenase (C4-dehydrogenating)" evidence="16">
    <location>
        <begin position="21"/>
        <end position="178"/>
    </location>
</feature>
<proteinExistence type="inferred from homology"/>
<keyword evidence="8" id="KW-0186">Copper</keyword>
<comment type="similarity">
    <text evidence="13">Belongs to the polysaccharide monooxygenase AA9 family.</text>
</comment>
<evidence type="ECO:0000256" key="5">
    <source>
        <dbReference type="ARBA" id="ARBA00022729"/>
    </source>
</evidence>
<dbReference type="PANTHER" id="PTHR33353">
    <property type="entry name" value="PUTATIVE (AFU_ORTHOLOGUE AFUA_1G12560)-RELATED"/>
    <property type="match status" value="1"/>
</dbReference>
<keyword evidence="19" id="KW-1185">Reference proteome</keyword>
<gene>
    <name evidence="18" type="ORF">B0H66DRAFT_468097</name>
</gene>
<organism evidence="18 19">
    <name type="scientific">Apodospora peruviana</name>
    <dbReference type="NCBI Taxonomy" id="516989"/>
    <lineage>
        <taxon>Eukaryota</taxon>
        <taxon>Fungi</taxon>
        <taxon>Dikarya</taxon>
        <taxon>Ascomycota</taxon>
        <taxon>Pezizomycotina</taxon>
        <taxon>Sordariomycetes</taxon>
        <taxon>Sordariomycetidae</taxon>
        <taxon>Sordariales</taxon>
        <taxon>Lasiosphaeriaceae</taxon>
        <taxon>Apodospora</taxon>
    </lineage>
</organism>
<reference evidence="18" key="2">
    <citation type="submission" date="2023-06" db="EMBL/GenBank/DDBJ databases">
        <authorList>
            <consortium name="Lawrence Berkeley National Laboratory"/>
            <person name="Haridas S."/>
            <person name="Hensen N."/>
            <person name="Bonometti L."/>
            <person name="Westerberg I."/>
            <person name="Brannstrom I.O."/>
            <person name="Guillou S."/>
            <person name="Cros-Aarteil S."/>
            <person name="Calhoun S."/>
            <person name="Kuo A."/>
            <person name="Mondo S."/>
            <person name="Pangilinan J."/>
            <person name="Riley R."/>
            <person name="Labutti K."/>
            <person name="Andreopoulos B."/>
            <person name="Lipzen A."/>
            <person name="Chen C."/>
            <person name="Yanf M."/>
            <person name="Daum C."/>
            <person name="Ng V."/>
            <person name="Clum A."/>
            <person name="Steindorff A."/>
            <person name="Ohm R."/>
            <person name="Martin F."/>
            <person name="Silar P."/>
            <person name="Natvig D."/>
            <person name="Lalanne C."/>
            <person name="Gautier V."/>
            <person name="Ament-Velasquez S.L."/>
            <person name="Kruys A."/>
            <person name="Hutchinson M.I."/>
            <person name="Powell A.J."/>
            <person name="Barry K."/>
            <person name="Miller A.N."/>
            <person name="Grigoriev I.V."/>
            <person name="Debuchy R."/>
            <person name="Gladieux P."/>
            <person name="Thoren M.H."/>
            <person name="Johannesson H."/>
        </authorList>
    </citation>
    <scope>NUCLEOTIDE SEQUENCE</scope>
    <source>
        <strain evidence="18">CBS 118394</strain>
    </source>
</reference>
<comment type="subcellular location">
    <subcellularLocation>
        <location evidence="2">Secreted</location>
    </subcellularLocation>
</comment>
<evidence type="ECO:0000256" key="16">
    <source>
        <dbReference type="SAM" id="SignalP"/>
    </source>
</evidence>
<evidence type="ECO:0000256" key="6">
    <source>
        <dbReference type="ARBA" id="ARBA00023001"/>
    </source>
</evidence>
<dbReference type="GO" id="GO:0004497">
    <property type="term" value="F:monooxygenase activity"/>
    <property type="evidence" value="ECO:0007669"/>
    <property type="project" value="UniProtKB-KW"/>
</dbReference>
<dbReference type="Gene3D" id="2.70.50.70">
    <property type="match status" value="1"/>
</dbReference>
<keyword evidence="4" id="KW-0479">Metal-binding</keyword>
<sequence length="178" mass="19668">MWSAQAAFLAAIAFAAEALAHGYVYRITADNTVYPGYDVYIDPYYSPKPARIAYGVGNTGPIFDLDSNNMACNTPHTPIPSAIAEVRAGSTVTFHWTRWLYSHKGPISAWMAPYEGTIDKVDVNKLQFFKIGEEAIDSKGVWGTVKLLDATNGTWTTTIPADIKPGNYVIRHEVNFFI</sequence>
<keyword evidence="10" id="KW-1015">Disulfide bond</keyword>
<keyword evidence="5 16" id="KW-0732">Signal</keyword>
<evidence type="ECO:0000256" key="1">
    <source>
        <dbReference type="ARBA" id="ARBA00001973"/>
    </source>
</evidence>
<feature type="domain" description="Auxiliary Activity family 9 catalytic" evidence="17">
    <location>
        <begin position="21"/>
        <end position="174"/>
    </location>
</feature>
<keyword evidence="9" id="KW-0503">Monooxygenase</keyword>
<keyword evidence="6" id="KW-0136">Cellulose degradation</keyword>